<protein>
    <recommendedName>
        <fullName evidence="9">Phosphoglucomutase</fullName>
    </recommendedName>
    <alternativeName>
        <fullName evidence="11">Alpha-phosphoglucomutase</fullName>
    </alternativeName>
    <alternativeName>
        <fullName evidence="10">Glucose phosphomutase</fullName>
    </alternativeName>
</protein>
<dbReference type="PANTHER" id="PTHR45745">
    <property type="entry name" value="PHOSPHOMANNOMUTASE 45A"/>
    <property type="match status" value="1"/>
</dbReference>
<evidence type="ECO:0000259" key="13">
    <source>
        <dbReference type="Pfam" id="PF02878"/>
    </source>
</evidence>
<comment type="cofactor">
    <cofactor evidence="1">
        <name>Mg(2+)</name>
        <dbReference type="ChEBI" id="CHEBI:18420"/>
    </cofactor>
</comment>
<evidence type="ECO:0000256" key="10">
    <source>
        <dbReference type="ARBA" id="ARBA00041398"/>
    </source>
</evidence>
<organism evidence="16 17">
    <name type="scientific">Geomicrobium halophilum</name>
    <dbReference type="NCBI Taxonomy" id="549000"/>
    <lineage>
        <taxon>Bacteria</taxon>
        <taxon>Bacillati</taxon>
        <taxon>Bacillota</taxon>
        <taxon>Bacilli</taxon>
        <taxon>Bacillales</taxon>
        <taxon>Geomicrobium</taxon>
    </lineage>
</organism>
<proteinExistence type="inferred from homology"/>
<evidence type="ECO:0000313" key="17">
    <source>
        <dbReference type="Proteomes" id="UP000568839"/>
    </source>
</evidence>
<dbReference type="GO" id="GO:0008973">
    <property type="term" value="F:phosphopentomutase activity"/>
    <property type="evidence" value="ECO:0007669"/>
    <property type="project" value="TreeGrafter"/>
</dbReference>
<keyword evidence="8 16" id="KW-0413">Isomerase</keyword>
<evidence type="ECO:0000256" key="11">
    <source>
        <dbReference type="ARBA" id="ARBA00041467"/>
    </source>
</evidence>
<dbReference type="InterPro" id="IPR016066">
    <property type="entry name" value="A-D-PHexomutase_CS"/>
</dbReference>
<dbReference type="CDD" id="cd05799">
    <property type="entry name" value="PGM2"/>
    <property type="match status" value="1"/>
</dbReference>
<dbReference type="InterPro" id="IPR005844">
    <property type="entry name" value="A-D-PHexomutase_a/b/a-I"/>
</dbReference>
<keyword evidence="6 12" id="KW-0479">Metal-binding</keyword>
<evidence type="ECO:0000256" key="7">
    <source>
        <dbReference type="ARBA" id="ARBA00022842"/>
    </source>
</evidence>
<evidence type="ECO:0000259" key="14">
    <source>
        <dbReference type="Pfam" id="PF02879"/>
    </source>
</evidence>
<dbReference type="GO" id="GO:0006166">
    <property type="term" value="P:purine ribonucleoside salvage"/>
    <property type="evidence" value="ECO:0007669"/>
    <property type="project" value="TreeGrafter"/>
</dbReference>
<gene>
    <name evidence="16" type="ORF">HNR44_001518</name>
</gene>
<dbReference type="GO" id="GO:0005975">
    <property type="term" value="P:carbohydrate metabolic process"/>
    <property type="evidence" value="ECO:0007669"/>
    <property type="project" value="InterPro"/>
</dbReference>
<feature type="domain" description="Alpha-D-phosphohexomutase alpha/beta/alpha" evidence="14">
    <location>
        <begin position="215"/>
        <end position="310"/>
    </location>
</feature>
<evidence type="ECO:0000259" key="15">
    <source>
        <dbReference type="Pfam" id="PF02880"/>
    </source>
</evidence>
<evidence type="ECO:0000256" key="1">
    <source>
        <dbReference type="ARBA" id="ARBA00001946"/>
    </source>
</evidence>
<dbReference type="Pfam" id="PF02879">
    <property type="entry name" value="PGM_PMM_II"/>
    <property type="match status" value="1"/>
</dbReference>
<keyword evidence="5" id="KW-0597">Phosphoprotein</keyword>
<dbReference type="Gene3D" id="3.30.310.50">
    <property type="entry name" value="Alpha-D-phosphohexomutase, C-terminal domain"/>
    <property type="match status" value="1"/>
</dbReference>
<dbReference type="PROSITE" id="PS00710">
    <property type="entry name" value="PGM_PMM"/>
    <property type="match status" value="1"/>
</dbReference>
<dbReference type="Gene3D" id="3.40.120.10">
    <property type="entry name" value="Alpha-D-Glucose-1,6-Bisphosphate, subunit A, domain 3"/>
    <property type="match status" value="3"/>
</dbReference>
<comment type="pathway">
    <text evidence="2">Glycolipid metabolism; diglucosyl-diacylglycerol biosynthesis.</text>
</comment>
<name>A0A841PLD9_9BACL</name>
<feature type="domain" description="Alpha-D-phosphohexomutase alpha/beta/alpha" evidence="15">
    <location>
        <begin position="325"/>
        <end position="445"/>
    </location>
</feature>
<accession>A0A841PLD9</accession>
<dbReference type="InterPro" id="IPR005841">
    <property type="entry name" value="Alpha-D-phosphohexomutase_SF"/>
</dbReference>
<dbReference type="PANTHER" id="PTHR45745:SF1">
    <property type="entry name" value="PHOSPHOGLUCOMUTASE 2B-RELATED"/>
    <property type="match status" value="1"/>
</dbReference>
<dbReference type="SUPFAM" id="SSF53738">
    <property type="entry name" value="Phosphoglucomutase, first 3 domains"/>
    <property type="match status" value="3"/>
</dbReference>
<evidence type="ECO:0000313" key="16">
    <source>
        <dbReference type="EMBL" id="MBB6449569.1"/>
    </source>
</evidence>
<evidence type="ECO:0000256" key="4">
    <source>
        <dbReference type="ARBA" id="ARBA00010231"/>
    </source>
</evidence>
<dbReference type="InterPro" id="IPR005846">
    <property type="entry name" value="A-D-PHexomutase_a/b/a-III"/>
</dbReference>
<evidence type="ECO:0000256" key="12">
    <source>
        <dbReference type="RuleBase" id="RU004326"/>
    </source>
</evidence>
<dbReference type="InterPro" id="IPR005845">
    <property type="entry name" value="A-D-PHexomutase_a/b/a-II"/>
</dbReference>
<evidence type="ECO:0000256" key="5">
    <source>
        <dbReference type="ARBA" id="ARBA00022553"/>
    </source>
</evidence>
<dbReference type="InterPro" id="IPR016055">
    <property type="entry name" value="A-D-PHexomutase_a/b/a-I/II/III"/>
</dbReference>
<dbReference type="Proteomes" id="UP000568839">
    <property type="component" value="Unassembled WGS sequence"/>
</dbReference>
<dbReference type="Pfam" id="PF02880">
    <property type="entry name" value="PGM_PMM_III"/>
    <property type="match status" value="1"/>
</dbReference>
<keyword evidence="17" id="KW-1185">Reference proteome</keyword>
<evidence type="ECO:0000256" key="2">
    <source>
        <dbReference type="ARBA" id="ARBA00005164"/>
    </source>
</evidence>
<comment type="caution">
    <text evidence="16">The sequence shown here is derived from an EMBL/GenBank/DDBJ whole genome shotgun (WGS) entry which is preliminary data.</text>
</comment>
<dbReference type="AlphaFoldDB" id="A0A841PLD9"/>
<sequence>MQTIIERWRKGLENDPELSAQLEEMMINHQAELEDSFYRSLTFGTGGMRGELGPGPNRMNRYTVRKAALGLGHYLKEVGDSGRVVIAYDSRRNSALFAKEAALTLTNVGIEVDVFPSLRPTPVLSFAVREQGASAGVMITASHNPAIYNGLKVYDRYGAQLPPGPAEELISYVEAIEDELTIPIADEGDVEEKGLFHWLSSDIDERYQRKLRTILHQPVMGNENGEQLKIVFSPLHGTASAPLYEAFRLNGYTHVHIVPEQAHPDPDFSTVSKPNPEEAEAFEMAMQAGREQGADLLIATDPDADRLGIAIPDTSKEGGYRVLTGNETGFLLLHYVLTQLDDKDSLPVNGKVFKTIVTSESGRALAEHFGMDCIDTLTGFKFIAEKIKQLAEEGENESFLFGYEESYGYLLGSFVRDKDALQAALLVAEIALSEKRDGRTLTDTFTMLYEQFGYYQEGIESLTLKGRKGAEQIEALLTSFREQPPESFADGQAVTIIEDYQKHEAIFVESGERTALSLPASNVIKYKCADESWVCVRPSGTEPKMKCYFGVKELDSEAADQALFRLQESVMDEIQARLQLTEAGAQKS</sequence>
<dbReference type="EMBL" id="JACHHJ010000001">
    <property type="protein sequence ID" value="MBB6449569.1"/>
    <property type="molecule type" value="Genomic_DNA"/>
</dbReference>
<evidence type="ECO:0000256" key="3">
    <source>
        <dbReference type="ARBA" id="ARBA00005189"/>
    </source>
</evidence>
<dbReference type="GO" id="GO:0000287">
    <property type="term" value="F:magnesium ion binding"/>
    <property type="evidence" value="ECO:0007669"/>
    <property type="project" value="InterPro"/>
</dbReference>
<comment type="pathway">
    <text evidence="3">Lipid metabolism.</text>
</comment>
<evidence type="ECO:0000256" key="8">
    <source>
        <dbReference type="ARBA" id="ARBA00023235"/>
    </source>
</evidence>
<dbReference type="PRINTS" id="PR00509">
    <property type="entry name" value="PGMPMM"/>
</dbReference>
<evidence type="ECO:0000256" key="6">
    <source>
        <dbReference type="ARBA" id="ARBA00022723"/>
    </source>
</evidence>
<evidence type="ECO:0000256" key="9">
    <source>
        <dbReference type="ARBA" id="ARBA00039995"/>
    </source>
</evidence>
<dbReference type="InterPro" id="IPR036900">
    <property type="entry name" value="A-D-PHexomutase_C_sf"/>
</dbReference>
<feature type="domain" description="Alpha-D-phosphohexomutase alpha/beta/alpha" evidence="13">
    <location>
        <begin position="42"/>
        <end position="177"/>
    </location>
</feature>
<dbReference type="SUPFAM" id="SSF55957">
    <property type="entry name" value="Phosphoglucomutase, C-terminal domain"/>
    <property type="match status" value="1"/>
</dbReference>
<dbReference type="Pfam" id="PF02878">
    <property type="entry name" value="PGM_PMM_I"/>
    <property type="match status" value="1"/>
</dbReference>
<comment type="similarity">
    <text evidence="4 12">Belongs to the phosphohexose mutase family.</text>
</comment>
<reference evidence="16 17" key="1">
    <citation type="submission" date="2020-08" db="EMBL/GenBank/DDBJ databases">
        <title>Genomic Encyclopedia of Type Strains, Phase IV (KMG-IV): sequencing the most valuable type-strain genomes for metagenomic binning, comparative biology and taxonomic classification.</title>
        <authorList>
            <person name="Goeker M."/>
        </authorList>
    </citation>
    <scope>NUCLEOTIDE SEQUENCE [LARGE SCALE GENOMIC DNA]</scope>
    <source>
        <strain evidence="16 17">DSM 21769</strain>
    </source>
</reference>
<keyword evidence="7 12" id="KW-0460">Magnesium</keyword>